<dbReference type="Gene3D" id="3.30.360.10">
    <property type="entry name" value="Dihydrodipicolinate Reductase, domain 2"/>
    <property type="match status" value="1"/>
</dbReference>
<sequence>MTDLKIGMIGLDTSHAPAFTELLHDPGHRYHIRGGRVTYGYSGGSPDFPLSISRVEGYTAQLQSSFGVKIVDTPEEVAENCDAILLEAADGRVHLDLFKRIAPYRKPVFIDKPLSLTMEDAEEIERIAASYGIPVFSSSALRYAESLQLGLQQGEGGRVFGADVYGPMDVQSTQRHYFWYGIHSVEMLVTIMGRGCEEVFAFSSEEHELITCRWNDGRIGTVRGNRCGNYGFGATIHRESGDHLIDIGSSKKPFYASLLEQVMNMFTTGIAPLEFSETMEVIRILDAAEQSRQQRAPVHMSK</sequence>
<dbReference type="Pfam" id="PF01408">
    <property type="entry name" value="GFO_IDH_MocA"/>
    <property type="match status" value="1"/>
</dbReference>
<dbReference type="Gene3D" id="3.40.50.720">
    <property type="entry name" value="NAD(P)-binding Rossmann-like Domain"/>
    <property type="match status" value="1"/>
</dbReference>
<dbReference type="Proteomes" id="UP001596250">
    <property type="component" value="Unassembled WGS sequence"/>
</dbReference>
<dbReference type="InterPro" id="IPR036291">
    <property type="entry name" value="NAD(P)-bd_dom_sf"/>
</dbReference>
<evidence type="ECO:0000259" key="1">
    <source>
        <dbReference type="Pfam" id="PF01408"/>
    </source>
</evidence>
<protein>
    <submittedName>
        <fullName evidence="2">Gfo/Idh/MocA family protein</fullName>
    </submittedName>
</protein>
<gene>
    <name evidence="2" type="ORF">ACFPXP_14985</name>
</gene>
<evidence type="ECO:0000313" key="3">
    <source>
        <dbReference type="Proteomes" id="UP001596250"/>
    </source>
</evidence>
<dbReference type="RefSeq" id="WP_379895120.1">
    <property type="nucleotide sequence ID" value="NZ_CBCSCT010000032.1"/>
</dbReference>
<organism evidence="2 3">
    <name type="scientific">Marinicrinis lubricantis</name>
    <dbReference type="NCBI Taxonomy" id="2086470"/>
    <lineage>
        <taxon>Bacteria</taxon>
        <taxon>Bacillati</taxon>
        <taxon>Bacillota</taxon>
        <taxon>Bacilli</taxon>
        <taxon>Bacillales</taxon>
        <taxon>Paenibacillaceae</taxon>
    </lineage>
</organism>
<reference evidence="3" key="1">
    <citation type="journal article" date="2019" name="Int. J. Syst. Evol. Microbiol.">
        <title>The Global Catalogue of Microorganisms (GCM) 10K type strain sequencing project: providing services to taxonomists for standard genome sequencing and annotation.</title>
        <authorList>
            <consortium name="The Broad Institute Genomics Platform"/>
            <consortium name="The Broad Institute Genome Sequencing Center for Infectious Disease"/>
            <person name="Wu L."/>
            <person name="Ma J."/>
        </authorList>
    </citation>
    <scope>NUCLEOTIDE SEQUENCE [LARGE SCALE GENOMIC DNA]</scope>
    <source>
        <strain evidence="3">CCM 8749</strain>
    </source>
</reference>
<keyword evidence="3" id="KW-1185">Reference proteome</keyword>
<dbReference type="EMBL" id="JBHSQV010000169">
    <property type="protein sequence ID" value="MFC5987708.1"/>
    <property type="molecule type" value="Genomic_DNA"/>
</dbReference>
<dbReference type="InterPro" id="IPR000683">
    <property type="entry name" value="Gfo/Idh/MocA-like_OxRdtase_N"/>
</dbReference>
<accession>A0ABW1IRG6</accession>
<comment type="caution">
    <text evidence="2">The sequence shown here is derived from an EMBL/GenBank/DDBJ whole genome shotgun (WGS) entry which is preliminary data.</text>
</comment>
<dbReference type="SUPFAM" id="SSF51735">
    <property type="entry name" value="NAD(P)-binding Rossmann-fold domains"/>
    <property type="match status" value="1"/>
</dbReference>
<name>A0ABW1IRG6_9BACL</name>
<evidence type="ECO:0000313" key="2">
    <source>
        <dbReference type="EMBL" id="MFC5987708.1"/>
    </source>
</evidence>
<proteinExistence type="predicted"/>
<feature type="domain" description="Gfo/Idh/MocA-like oxidoreductase N-terminal" evidence="1">
    <location>
        <begin position="59"/>
        <end position="134"/>
    </location>
</feature>